<evidence type="ECO:0000256" key="4">
    <source>
        <dbReference type="ARBA" id="ARBA00023306"/>
    </source>
</evidence>
<reference evidence="9" key="1">
    <citation type="submission" date="2016-03" db="EMBL/GenBank/DDBJ databases">
        <authorList>
            <person name="Devillers H."/>
        </authorList>
    </citation>
    <scope>NUCLEOTIDE SEQUENCE [LARGE SCALE GENOMIC DNA]</scope>
</reference>
<evidence type="ECO:0000256" key="2">
    <source>
        <dbReference type="ARBA" id="ARBA00022618"/>
    </source>
</evidence>
<dbReference type="InterPro" id="IPR013763">
    <property type="entry name" value="Cyclin-like_dom"/>
</dbReference>
<dbReference type="InterPro" id="IPR036915">
    <property type="entry name" value="Cyclin-like_sf"/>
</dbReference>
<evidence type="ECO:0000256" key="3">
    <source>
        <dbReference type="ARBA" id="ARBA00023127"/>
    </source>
</evidence>
<dbReference type="AlphaFoldDB" id="A0A1G4JWA3"/>
<dbReference type="InterPro" id="IPR039361">
    <property type="entry name" value="Cyclin"/>
</dbReference>
<dbReference type="STRING" id="1230905.A0A1G4JWA3"/>
<feature type="domain" description="Cyclin-like" evidence="7">
    <location>
        <begin position="74"/>
        <end position="160"/>
    </location>
</feature>
<dbReference type="SMART" id="SM00385">
    <property type="entry name" value="CYCLIN"/>
    <property type="match status" value="1"/>
</dbReference>
<dbReference type="SUPFAM" id="SSF47954">
    <property type="entry name" value="Cyclin-like"/>
    <property type="match status" value="1"/>
</dbReference>
<dbReference type="PANTHER" id="PTHR10177">
    <property type="entry name" value="CYCLINS"/>
    <property type="match status" value="1"/>
</dbReference>
<evidence type="ECO:0000256" key="1">
    <source>
        <dbReference type="ARBA" id="ARBA00008742"/>
    </source>
</evidence>
<dbReference type="GO" id="GO:0016538">
    <property type="term" value="F:cyclin-dependent protein serine/threonine kinase regulator activity"/>
    <property type="evidence" value="ECO:0007669"/>
    <property type="project" value="UniProtKB-ARBA"/>
</dbReference>
<sequence>MSLSLNFDHGINNVLRTHCGDQCLLESQAGQTLREFRPEIFSYLWELDSQDGIDVSMIDHQPELEWKMRPFLIDFLVELHAYFRLNEATLFLAGSIVDRYLSKRVVYSRHYQLVVTTALWIAAKYEDKKSRTPLANELVMLCRNVYTSQMFAQMEMHILTSLDWNISSVVTVQQSLSMLLDFDVFTRNSVTSSRINELSMQLALYSLYAKNYMYFSSTVKALSALAIASKILDDNRAPQIIIDGRINSHYVAGDSGLSVLDEYWKDNQRKVLNLQIDQSCYEDIRKCCLFYISDIFDTLSSETSGSRVLQAKIKASEFQQDLVDYTRQNLATYLQLCMLSRASGAIDRHDSQKESNVLADILTGLASDDILEEAKYQDTELLCAPPKTPVQAFGSGTTCENFGLWTSPFRTQLHHGELSELPETPTSTKSSSIFSNTSMASIQTSTSSPSLDKPSMSRFHSNTLLTKQLNPS</sequence>
<evidence type="ECO:0000313" key="9">
    <source>
        <dbReference type="Proteomes" id="UP000191024"/>
    </source>
</evidence>
<keyword evidence="3 5" id="KW-0195">Cyclin</keyword>
<gene>
    <name evidence="8" type="ORF">LAMI_0F02036G</name>
</gene>
<dbReference type="InterPro" id="IPR006671">
    <property type="entry name" value="Cyclin_N"/>
</dbReference>
<dbReference type="Proteomes" id="UP000191024">
    <property type="component" value="Chromosome F"/>
</dbReference>
<dbReference type="EMBL" id="LT598467">
    <property type="protein sequence ID" value="SCU95329.1"/>
    <property type="molecule type" value="Genomic_DNA"/>
</dbReference>
<feature type="compositionally biased region" description="Polar residues" evidence="6">
    <location>
        <begin position="439"/>
        <end position="450"/>
    </location>
</feature>
<evidence type="ECO:0000256" key="6">
    <source>
        <dbReference type="SAM" id="MobiDB-lite"/>
    </source>
</evidence>
<keyword evidence="9" id="KW-1185">Reference proteome</keyword>
<proteinExistence type="inferred from homology"/>
<evidence type="ECO:0000256" key="5">
    <source>
        <dbReference type="RuleBase" id="RU000383"/>
    </source>
</evidence>
<dbReference type="GO" id="GO:0051301">
    <property type="term" value="P:cell division"/>
    <property type="evidence" value="ECO:0007669"/>
    <property type="project" value="UniProtKB-KW"/>
</dbReference>
<dbReference type="GO" id="GO:0044843">
    <property type="term" value="P:cell cycle G1/S phase transition"/>
    <property type="evidence" value="ECO:0007669"/>
    <property type="project" value="UniProtKB-ARBA"/>
</dbReference>
<organism evidence="8 9">
    <name type="scientific">Lachancea mirantina</name>
    <dbReference type="NCBI Taxonomy" id="1230905"/>
    <lineage>
        <taxon>Eukaryota</taxon>
        <taxon>Fungi</taxon>
        <taxon>Dikarya</taxon>
        <taxon>Ascomycota</taxon>
        <taxon>Saccharomycotina</taxon>
        <taxon>Saccharomycetes</taxon>
        <taxon>Saccharomycetales</taxon>
        <taxon>Saccharomycetaceae</taxon>
        <taxon>Lachancea</taxon>
    </lineage>
</organism>
<feature type="compositionally biased region" description="Polar residues" evidence="6">
    <location>
        <begin position="458"/>
        <end position="472"/>
    </location>
</feature>
<evidence type="ECO:0000313" key="8">
    <source>
        <dbReference type="EMBL" id="SCU95329.1"/>
    </source>
</evidence>
<accession>A0A1G4JWA3</accession>
<dbReference type="Gene3D" id="1.10.472.10">
    <property type="entry name" value="Cyclin-like"/>
    <property type="match status" value="2"/>
</dbReference>
<evidence type="ECO:0000259" key="7">
    <source>
        <dbReference type="SMART" id="SM00385"/>
    </source>
</evidence>
<dbReference type="CDD" id="cd20559">
    <property type="entry name" value="CYCLIN_ScCLN_like"/>
    <property type="match status" value="1"/>
</dbReference>
<dbReference type="GO" id="GO:0044772">
    <property type="term" value="P:mitotic cell cycle phase transition"/>
    <property type="evidence" value="ECO:0007669"/>
    <property type="project" value="UniProtKB-ARBA"/>
</dbReference>
<dbReference type="Pfam" id="PF00134">
    <property type="entry name" value="Cyclin_N"/>
    <property type="match status" value="1"/>
</dbReference>
<name>A0A1G4JWA3_9SACH</name>
<keyword evidence="4" id="KW-0131">Cell cycle</keyword>
<keyword evidence="2" id="KW-0132">Cell division</keyword>
<dbReference type="GO" id="GO:0051726">
    <property type="term" value="P:regulation of cell cycle"/>
    <property type="evidence" value="ECO:0007669"/>
    <property type="project" value="UniProtKB-ARBA"/>
</dbReference>
<feature type="region of interest" description="Disordered" evidence="6">
    <location>
        <begin position="439"/>
        <end position="472"/>
    </location>
</feature>
<dbReference type="FunFam" id="1.10.472.10:FF:000010">
    <property type="entry name" value="G1/S-specific cyclin Cln1"/>
    <property type="match status" value="1"/>
</dbReference>
<dbReference type="OrthoDB" id="5590282at2759"/>
<comment type="similarity">
    <text evidence="1 5">Belongs to the cyclin family.</text>
</comment>
<protein>
    <submittedName>
        <fullName evidence="8">LAMI_0F02036g1_1</fullName>
    </submittedName>
</protein>